<dbReference type="GO" id="GO:0003735">
    <property type="term" value="F:structural constituent of ribosome"/>
    <property type="evidence" value="ECO:0007669"/>
    <property type="project" value="InterPro"/>
</dbReference>
<gene>
    <name evidence="5 7" type="primary">rpmD</name>
    <name evidence="7" type="ORF">ANASTE_02067</name>
</gene>
<dbReference type="AlphaFoldDB" id="B1CA33"/>
<dbReference type="GO" id="GO:0006412">
    <property type="term" value="P:translation"/>
    <property type="evidence" value="ECO:0007669"/>
    <property type="project" value="UniProtKB-UniRule"/>
</dbReference>
<evidence type="ECO:0000256" key="4">
    <source>
        <dbReference type="ARBA" id="ARBA00023274"/>
    </source>
</evidence>
<evidence type="ECO:0000313" key="7">
    <source>
        <dbReference type="EMBL" id="EDS72351.1"/>
    </source>
</evidence>
<comment type="similarity">
    <text evidence="1 5">Belongs to the universal ribosomal protein uL30 family.</text>
</comment>
<dbReference type="Gene3D" id="3.30.1390.20">
    <property type="entry name" value="Ribosomal protein L30, ferredoxin-like fold domain"/>
    <property type="match status" value="1"/>
</dbReference>
<proteinExistence type="inferred from homology"/>
<dbReference type="GeneID" id="98001097"/>
<comment type="caution">
    <text evidence="7">The sequence shown here is derived from an EMBL/GenBank/DDBJ whole genome shotgun (WGS) entry which is preliminary data.</text>
</comment>
<dbReference type="NCBIfam" id="TIGR01308">
    <property type="entry name" value="rpmD_bact"/>
    <property type="match status" value="1"/>
</dbReference>
<dbReference type="GO" id="GO:0015934">
    <property type="term" value="C:large ribosomal subunit"/>
    <property type="evidence" value="ECO:0007669"/>
    <property type="project" value="InterPro"/>
</dbReference>
<dbReference type="STRING" id="445971.ANASTE_02067"/>
<reference evidence="7" key="1">
    <citation type="submission" date="2008-01" db="EMBL/GenBank/DDBJ databases">
        <authorList>
            <person name="Fulton L."/>
            <person name="Clifton S."/>
            <person name="Fulton B."/>
            <person name="Xu J."/>
            <person name="Minx P."/>
            <person name="Pepin K.H."/>
            <person name="Johnson M."/>
            <person name="Thiruvilangam P."/>
            <person name="Bhonagiri V."/>
            <person name="Nash W.E."/>
            <person name="Mardis E.R."/>
            <person name="Wilson R.K."/>
        </authorList>
    </citation>
    <scope>NUCLEOTIDE SEQUENCE [LARGE SCALE GENOMIC DNA]</scope>
    <source>
        <strain evidence="7">DSM 17244</strain>
    </source>
</reference>
<dbReference type="eggNOG" id="COG1841">
    <property type="taxonomic scope" value="Bacteria"/>
</dbReference>
<dbReference type="InterPro" id="IPR016082">
    <property type="entry name" value="Ribosomal_uL30_ferredoxin-like"/>
</dbReference>
<dbReference type="HAMAP" id="MF_01371_B">
    <property type="entry name" value="Ribosomal_uL30_B"/>
    <property type="match status" value="1"/>
</dbReference>
<keyword evidence="4 5" id="KW-0687">Ribonucleoprotein</keyword>
<sequence>MRELAKEKQLKITLKKSLIGRNERQRKSIEALGLRKIGQTVLKQDNAQIRGICQKMDFMLDVEEI</sequence>
<dbReference type="HOGENOM" id="CLU_131047_2_1_9"/>
<dbReference type="Proteomes" id="UP000005178">
    <property type="component" value="Unassembled WGS sequence"/>
</dbReference>
<dbReference type="CDD" id="cd01658">
    <property type="entry name" value="Ribosomal_L30"/>
    <property type="match status" value="1"/>
</dbReference>
<comment type="subunit">
    <text evidence="2 5">Part of the 50S ribosomal subunit.</text>
</comment>
<protein>
    <recommendedName>
        <fullName evidence="5">Large ribosomal subunit protein uL30</fullName>
    </recommendedName>
</protein>
<dbReference type="Pfam" id="PF00327">
    <property type="entry name" value="Ribosomal_L30"/>
    <property type="match status" value="1"/>
</dbReference>
<accession>B1CA33</accession>
<feature type="domain" description="Large ribosomal subunit protein uL30-like ferredoxin-like fold" evidence="6">
    <location>
        <begin position="10"/>
        <end position="55"/>
    </location>
</feature>
<dbReference type="InterPro" id="IPR036919">
    <property type="entry name" value="Ribo_uL30_ferredoxin-like_sf"/>
</dbReference>
<evidence type="ECO:0000256" key="3">
    <source>
        <dbReference type="ARBA" id="ARBA00022980"/>
    </source>
</evidence>
<name>B1CA33_9FIRM</name>
<reference evidence="7" key="2">
    <citation type="submission" date="2013-08" db="EMBL/GenBank/DDBJ databases">
        <title>Draft genome sequence of Anaerofustis stercorihominis (DSM 17244).</title>
        <authorList>
            <person name="Sudarsanam P."/>
            <person name="Ley R."/>
            <person name="Guruge J."/>
            <person name="Turnbaugh P.J."/>
            <person name="Mahowald M."/>
            <person name="Liep D."/>
            <person name="Gordon J."/>
        </authorList>
    </citation>
    <scope>NUCLEOTIDE SEQUENCE</scope>
    <source>
        <strain evidence="7">DSM 17244</strain>
    </source>
</reference>
<evidence type="ECO:0000256" key="1">
    <source>
        <dbReference type="ARBA" id="ARBA00007594"/>
    </source>
</evidence>
<dbReference type="EMBL" id="ABIL02000006">
    <property type="protein sequence ID" value="EDS72351.1"/>
    <property type="molecule type" value="Genomic_DNA"/>
</dbReference>
<evidence type="ECO:0000256" key="5">
    <source>
        <dbReference type="HAMAP-Rule" id="MF_01371"/>
    </source>
</evidence>
<evidence type="ECO:0000313" key="8">
    <source>
        <dbReference type="Proteomes" id="UP000005178"/>
    </source>
</evidence>
<dbReference type="PIRSF" id="PIRSF002211">
    <property type="entry name" value="Ribosomal_L30_bac-type"/>
    <property type="match status" value="1"/>
</dbReference>
<keyword evidence="8" id="KW-1185">Reference proteome</keyword>
<organism evidence="7 8">
    <name type="scientific">Anaerofustis stercorihominis DSM 17244</name>
    <dbReference type="NCBI Taxonomy" id="445971"/>
    <lineage>
        <taxon>Bacteria</taxon>
        <taxon>Bacillati</taxon>
        <taxon>Bacillota</taxon>
        <taxon>Clostridia</taxon>
        <taxon>Eubacteriales</taxon>
        <taxon>Eubacteriaceae</taxon>
        <taxon>Anaerofustis</taxon>
    </lineage>
</organism>
<keyword evidence="3 5" id="KW-0689">Ribosomal protein</keyword>
<dbReference type="RefSeq" id="WP_007050821.1">
    <property type="nucleotide sequence ID" value="NZ_DS560019.1"/>
</dbReference>
<evidence type="ECO:0000259" key="6">
    <source>
        <dbReference type="Pfam" id="PF00327"/>
    </source>
</evidence>
<dbReference type="SUPFAM" id="SSF55129">
    <property type="entry name" value="Ribosomal protein L30p/L7e"/>
    <property type="match status" value="1"/>
</dbReference>
<evidence type="ECO:0000256" key="2">
    <source>
        <dbReference type="ARBA" id="ARBA00011838"/>
    </source>
</evidence>
<dbReference type="InterPro" id="IPR005996">
    <property type="entry name" value="Ribosomal_uL30_bac-type"/>
</dbReference>